<dbReference type="InterPro" id="IPR011598">
    <property type="entry name" value="bHLH_dom"/>
</dbReference>
<dbReference type="SUPFAM" id="SSF47459">
    <property type="entry name" value="HLH, helix-loop-helix DNA-binding domain"/>
    <property type="match status" value="1"/>
</dbReference>
<dbReference type="Gene3D" id="4.10.280.10">
    <property type="entry name" value="Helix-loop-helix DNA-binding domain"/>
    <property type="match status" value="1"/>
</dbReference>
<dbReference type="PROSITE" id="PS50888">
    <property type="entry name" value="BHLH"/>
    <property type="match status" value="1"/>
</dbReference>
<feature type="compositionally biased region" description="Low complexity" evidence="1">
    <location>
        <begin position="176"/>
        <end position="189"/>
    </location>
</feature>
<accession>A0A8H4BBX4</accession>
<protein>
    <recommendedName>
        <fullName evidence="2">BHLH domain-containing protein</fullName>
    </recommendedName>
</protein>
<feature type="compositionally biased region" description="Polar residues" evidence="1">
    <location>
        <begin position="209"/>
        <end position="221"/>
    </location>
</feature>
<comment type="caution">
    <text evidence="3">The sequence shown here is derived from an EMBL/GenBank/DDBJ whole genome shotgun (WGS) entry which is preliminary data.</text>
</comment>
<gene>
    <name evidence="3" type="ORF">FB192DRAFT_1393392</name>
</gene>
<feature type="domain" description="BHLH" evidence="2">
    <location>
        <begin position="84"/>
        <end position="136"/>
    </location>
</feature>
<dbReference type="Proteomes" id="UP000469890">
    <property type="component" value="Unassembled WGS sequence"/>
</dbReference>
<dbReference type="Pfam" id="PF00010">
    <property type="entry name" value="HLH"/>
    <property type="match status" value="1"/>
</dbReference>
<dbReference type="EMBL" id="JAAECE010000007">
    <property type="protein sequence ID" value="KAF1798808.1"/>
    <property type="molecule type" value="Genomic_DNA"/>
</dbReference>
<evidence type="ECO:0000259" key="2">
    <source>
        <dbReference type="PROSITE" id="PS50888"/>
    </source>
</evidence>
<feature type="region of interest" description="Disordered" evidence="1">
    <location>
        <begin position="1"/>
        <end position="56"/>
    </location>
</feature>
<evidence type="ECO:0000313" key="4">
    <source>
        <dbReference type="Proteomes" id="UP000469890"/>
    </source>
</evidence>
<evidence type="ECO:0000256" key="1">
    <source>
        <dbReference type="SAM" id="MobiDB-lite"/>
    </source>
</evidence>
<feature type="compositionally biased region" description="Low complexity" evidence="1">
    <location>
        <begin position="13"/>
        <end position="35"/>
    </location>
</feature>
<feature type="compositionally biased region" description="Low complexity" evidence="1">
    <location>
        <begin position="234"/>
        <end position="254"/>
    </location>
</feature>
<dbReference type="InterPro" id="IPR050433">
    <property type="entry name" value="Myc_transcription_factors"/>
</dbReference>
<feature type="compositionally biased region" description="Polar residues" evidence="1">
    <location>
        <begin position="281"/>
        <end position="292"/>
    </location>
</feature>
<organism evidence="3 4">
    <name type="scientific">Mucor circinelloides f. lusitanicus</name>
    <name type="common">Mucor racemosus var. lusitanicus</name>
    <dbReference type="NCBI Taxonomy" id="29924"/>
    <lineage>
        <taxon>Eukaryota</taxon>
        <taxon>Fungi</taxon>
        <taxon>Fungi incertae sedis</taxon>
        <taxon>Mucoromycota</taxon>
        <taxon>Mucoromycotina</taxon>
        <taxon>Mucoromycetes</taxon>
        <taxon>Mucorales</taxon>
        <taxon>Mucorineae</taxon>
        <taxon>Mucoraceae</taxon>
        <taxon>Mucor</taxon>
    </lineage>
</organism>
<dbReference type="GO" id="GO:0046983">
    <property type="term" value="F:protein dimerization activity"/>
    <property type="evidence" value="ECO:0007669"/>
    <property type="project" value="InterPro"/>
</dbReference>
<sequence length="488" mass="53914">MSVERNNTRKKPASTTSNTTTTTSTSASAAATTTSPQLNDSSRQQLNMTASSTLVSSSSNYPLGISFSSNVAQMNESDDIAYIEKRTAHNALERQRREGLNTKFQELAHVLPALQQIRRPSKSMIVAKSLEFVSNAGERENDFQGQIHALRKENEQLMRQASLSKKRMKKRLLDQESSSSEISNKKSPSVMIKLSSKKRPSKLKPQSRQSAAPNEQLSNVQSKKRGRSEDVDQPESSTASSKLKSPSPPCSSSSAVATEAPKQPPSPPKIPSNKRRKRNATVETYQHQHQQQAMPVTAAAATTANPQYSNYQHQTIDQHLTANVDLPAYQQPPQQRIVSSQRPRYNSHQPATANMLHQQQQQQHQHISPVVSRHNSLTLADQTSTAQFAFGANATATPNQFSIVHSPFGNEHIFFNTFDTFDNIVSTIPALTTPSIGNNNNMHLHTPTSTSSASSAASTNYDNSLDLIHSIMQNQDPSTDSNQFYQWH</sequence>
<dbReference type="AlphaFoldDB" id="A0A8H4BBX4"/>
<evidence type="ECO:0000313" key="3">
    <source>
        <dbReference type="EMBL" id="KAF1798808.1"/>
    </source>
</evidence>
<dbReference type="SMART" id="SM00353">
    <property type="entry name" value="HLH"/>
    <property type="match status" value="1"/>
</dbReference>
<feature type="region of interest" description="Disordered" evidence="1">
    <location>
        <begin position="162"/>
        <end position="292"/>
    </location>
</feature>
<name>A0A8H4BBX4_MUCCL</name>
<reference evidence="3 4" key="1">
    <citation type="submission" date="2019-09" db="EMBL/GenBank/DDBJ databases">
        <authorList>
            <consortium name="DOE Joint Genome Institute"/>
            <person name="Mondo S.J."/>
            <person name="Navarro-Mendoza M.I."/>
            <person name="Perez-Arques C."/>
            <person name="Panchal S."/>
            <person name="Nicolas F.E."/>
            <person name="Ganguly P."/>
            <person name="Pangilinan J."/>
            <person name="Grigoriev I."/>
            <person name="Heitman J."/>
            <person name="Sanya K."/>
            <person name="Garre V."/>
        </authorList>
    </citation>
    <scope>NUCLEOTIDE SEQUENCE [LARGE SCALE GENOMIC DNA]</scope>
    <source>
        <strain evidence="3 4">MU402</strain>
    </source>
</reference>
<dbReference type="InterPro" id="IPR036638">
    <property type="entry name" value="HLH_DNA-bd_sf"/>
</dbReference>
<proteinExistence type="predicted"/>
<dbReference type="PANTHER" id="PTHR45851">
    <property type="entry name" value="MYC PROTO-ONCOGENE"/>
    <property type="match status" value="1"/>
</dbReference>
<feature type="compositionally biased region" description="Polar residues" evidence="1">
    <location>
        <begin position="36"/>
        <end position="50"/>
    </location>
</feature>